<dbReference type="RefSeq" id="WP_142495102.1">
    <property type="nucleotide sequence ID" value="NZ_FXTO01000064.1"/>
</dbReference>
<evidence type="ECO:0000313" key="1">
    <source>
        <dbReference type="EMBL" id="SMO99913.1"/>
    </source>
</evidence>
<proteinExistence type="predicted"/>
<name>A0A521FUR3_9RHOB</name>
<reference evidence="1 2" key="1">
    <citation type="submission" date="2017-05" db="EMBL/GenBank/DDBJ databases">
        <authorList>
            <person name="Varghese N."/>
            <person name="Submissions S."/>
        </authorList>
    </citation>
    <scope>NUCLEOTIDE SEQUENCE [LARGE SCALE GENOMIC DNA]</scope>
    <source>
        <strain evidence="1 2">DSM 29506</strain>
    </source>
</reference>
<sequence length="365" mass="38137">MKHFGSTSGLTALAEDQATQANGMVAYTTSTYNTGWMPGAIKGAFLADTDDADLVGSVYLDDDFTSYADQAAAEAAGYEFSGCTFDAANDQVDFPGTGTFTFSGADPSPNGEPIIVKIVVSNRTAGNLSFQAAYSQVFAFGETGALDANGTYYFSCTSAHLRVLALNGFDGSVDSVTIYGADTDRSMNNKGLIVNGTVTRSPVATGAELVAYSGFSASNYLESTNASYVDTLYALGWEQTNGVWEFKHGVVSTAPIDGLTITGNTLKIAGTKPKALIRLSATIPTSDQIAKIYNDEKVLFQENAACTLYGASNTVTALAHDLGTDLLHVGTSAGRSVFRGLERIQNTSTSVATAISAVNGLIAEK</sequence>
<accession>A0A521FUR3</accession>
<organism evidence="1 2">
    <name type="scientific">Thalassovita litoralis</name>
    <dbReference type="NCBI Taxonomy" id="1010611"/>
    <lineage>
        <taxon>Bacteria</taxon>
        <taxon>Pseudomonadati</taxon>
        <taxon>Pseudomonadota</taxon>
        <taxon>Alphaproteobacteria</taxon>
        <taxon>Rhodobacterales</taxon>
        <taxon>Roseobacteraceae</taxon>
        <taxon>Thalassovita</taxon>
    </lineage>
</organism>
<dbReference type="EMBL" id="FXTO01000064">
    <property type="protein sequence ID" value="SMO99913.1"/>
    <property type="molecule type" value="Genomic_DNA"/>
</dbReference>
<dbReference type="AlphaFoldDB" id="A0A521FUR3"/>
<dbReference type="Proteomes" id="UP000316030">
    <property type="component" value="Unassembled WGS sequence"/>
</dbReference>
<evidence type="ECO:0000313" key="2">
    <source>
        <dbReference type="Proteomes" id="UP000316030"/>
    </source>
</evidence>
<gene>
    <name evidence="1" type="ORF">SAMN06265173_1642</name>
</gene>
<protein>
    <submittedName>
        <fullName evidence="1">VCBS repeat-containing protein</fullName>
    </submittedName>
</protein>
<dbReference type="OrthoDB" id="7877307at2"/>
<keyword evidence="2" id="KW-1185">Reference proteome</keyword>